<evidence type="ECO:0000313" key="2">
    <source>
        <dbReference type="EMBL" id="KAK2162250.1"/>
    </source>
</evidence>
<dbReference type="Proteomes" id="UP001208570">
    <property type="component" value="Unassembled WGS sequence"/>
</dbReference>
<accession>A0AAD9N9W2</accession>
<feature type="region of interest" description="Disordered" evidence="1">
    <location>
        <begin position="247"/>
        <end position="268"/>
    </location>
</feature>
<name>A0AAD9N9W2_9ANNE</name>
<evidence type="ECO:0000256" key="1">
    <source>
        <dbReference type="SAM" id="MobiDB-lite"/>
    </source>
</evidence>
<dbReference type="AlphaFoldDB" id="A0AAD9N9W2"/>
<dbReference type="EMBL" id="JAODUP010000101">
    <property type="protein sequence ID" value="KAK2162250.1"/>
    <property type="molecule type" value="Genomic_DNA"/>
</dbReference>
<feature type="region of interest" description="Disordered" evidence="1">
    <location>
        <begin position="177"/>
        <end position="234"/>
    </location>
</feature>
<organism evidence="2 3">
    <name type="scientific">Paralvinella palmiformis</name>
    <dbReference type="NCBI Taxonomy" id="53620"/>
    <lineage>
        <taxon>Eukaryota</taxon>
        <taxon>Metazoa</taxon>
        <taxon>Spiralia</taxon>
        <taxon>Lophotrochozoa</taxon>
        <taxon>Annelida</taxon>
        <taxon>Polychaeta</taxon>
        <taxon>Sedentaria</taxon>
        <taxon>Canalipalpata</taxon>
        <taxon>Terebellida</taxon>
        <taxon>Terebelliformia</taxon>
        <taxon>Alvinellidae</taxon>
        <taxon>Paralvinella</taxon>
    </lineage>
</organism>
<proteinExistence type="predicted"/>
<sequence length="418" mass="46876">MTNRLDGSRLPNSSVSGHRTTALSIRTCFKAGVYEQSDSTSANFRRSSSGLALYSAGQTRQEKARIRTGFWKSLKPTPGELDLKVKRLKNSDPERRTPDTGTDLNSNCNNRKNVICFPSERTDPEGKIADHRNHSVWPVKRKGFAPEKRHYTKDFQHKSRIPYDVSRTTVYVVLRDSSSSNSATKSVESRRSASTTSELTVDMDRVIQKGKKHTNRTRSANTAPEGSPSRVIGSRHRLAIRRLMTALSRSRSQDSDSPYLERPQPANVIQPASRSLTLYNMSLYPELHKTGICRSPVSGTLSHGDDWRSQLSLITWLRLLNADMEEYLQREHHGGNTSSPDRPISWPQNKPILMSSSGAVTLNGSKSYIKASSIPLEPKRTHTGTQPANHRRDTLPLPVIGDRYKRRSYNVNLAPTGN</sequence>
<gene>
    <name evidence="2" type="ORF">LSH36_101g03033</name>
</gene>
<reference evidence="2" key="1">
    <citation type="journal article" date="2023" name="Mol. Biol. Evol.">
        <title>Third-Generation Sequencing Reveals the Adaptive Role of the Epigenome in Three Deep-Sea Polychaetes.</title>
        <authorList>
            <person name="Perez M."/>
            <person name="Aroh O."/>
            <person name="Sun Y."/>
            <person name="Lan Y."/>
            <person name="Juniper S.K."/>
            <person name="Young C.R."/>
            <person name="Angers B."/>
            <person name="Qian P.Y."/>
        </authorList>
    </citation>
    <scope>NUCLEOTIDE SEQUENCE</scope>
    <source>
        <strain evidence="2">P08H-3</strain>
    </source>
</reference>
<keyword evidence="3" id="KW-1185">Reference proteome</keyword>
<protein>
    <submittedName>
        <fullName evidence="2">Uncharacterized protein</fullName>
    </submittedName>
</protein>
<feature type="compositionally biased region" description="Polar residues" evidence="1">
    <location>
        <begin position="177"/>
        <end position="199"/>
    </location>
</feature>
<comment type="caution">
    <text evidence="2">The sequence shown here is derived from an EMBL/GenBank/DDBJ whole genome shotgun (WGS) entry which is preliminary data.</text>
</comment>
<evidence type="ECO:0000313" key="3">
    <source>
        <dbReference type="Proteomes" id="UP001208570"/>
    </source>
</evidence>